<name>I5BQ44_9BACT</name>
<feature type="region of interest" description="Disordered" evidence="1">
    <location>
        <begin position="1"/>
        <end position="28"/>
    </location>
</feature>
<dbReference type="OrthoDB" id="912500at2"/>
<dbReference type="EMBL" id="AJYA01000124">
    <property type="protein sequence ID" value="EIM71696.1"/>
    <property type="molecule type" value="Genomic_DNA"/>
</dbReference>
<keyword evidence="4" id="KW-1185">Reference proteome</keyword>
<dbReference type="Gene3D" id="2.60.40.740">
    <property type="match status" value="1"/>
</dbReference>
<sequence>MAADLANGTEVSNVAEVNSPTDAGSPRVSAPAVITAVNERATLELVLAAAPMTVTSGDEITYTLEVRNTGNIGTGEVNVTLPLPNDTQFISATEGGVLDGLNVNWALANVPAGETLSLNLVVRSADGLADGVVIVAQARGTAAADPRGEQLSNEVRVNVNALRVANLEVLKTPTAPRVLAGESITYTIRVRNIGNAAARNVLVTDALPAGTVFESASMGGTFAAGTVSWNIAEIAAGGEATLTLVLGIPANTAAGTVIRNVAVANSADDPDGPKENAPDPDNDVTVDTAATLAIAKTTATPNVVVGETFTYTITVTNNGPSDAQQVVVTDALPAGVSFVSADTGGSLDNGVVSWTVGTLAAARRST</sequence>
<dbReference type="InterPro" id="IPR051172">
    <property type="entry name" value="Chlamydia_OmcB"/>
</dbReference>
<dbReference type="InterPro" id="IPR047589">
    <property type="entry name" value="DUF11_rpt"/>
</dbReference>
<dbReference type="Gene3D" id="2.60.40.10">
    <property type="entry name" value="Immunoglobulins"/>
    <property type="match status" value="1"/>
</dbReference>
<feature type="domain" description="DUF11" evidence="2">
    <location>
        <begin position="292"/>
        <end position="363"/>
    </location>
</feature>
<dbReference type="STRING" id="1189621.A3SI_20322"/>
<organism evidence="3 4">
    <name type="scientific">Nitritalea halalkaliphila LW7</name>
    <dbReference type="NCBI Taxonomy" id="1189621"/>
    <lineage>
        <taxon>Bacteria</taxon>
        <taxon>Pseudomonadati</taxon>
        <taxon>Bacteroidota</taxon>
        <taxon>Cytophagia</taxon>
        <taxon>Cytophagales</taxon>
        <taxon>Cyclobacteriaceae</taxon>
        <taxon>Nitritalea</taxon>
    </lineage>
</organism>
<dbReference type="InterPro" id="IPR001434">
    <property type="entry name" value="OmcB-like_DUF11"/>
</dbReference>
<dbReference type="PATRIC" id="fig|1189621.3.peg.4202"/>
<dbReference type="AlphaFoldDB" id="I5BQ44"/>
<evidence type="ECO:0000313" key="3">
    <source>
        <dbReference type="EMBL" id="EIM71696.1"/>
    </source>
</evidence>
<dbReference type="PANTHER" id="PTHR34819:SF5">
    <property type="entry name" value="CONSERVED REPEAT DOMAIN PROTEIN"/>
    <property type="match status" value="1"/>
</dbReference>
<reference evidence="3 4" key="1">
    <citation type="submission" date="2012-05" db="EMBL/GenBank/DDBJ databases">
        <title>Genome sequence of Nitritalea halalkaliphila LW7.</title>
        <authorList>
            <person name="Jangir P.K."/>
            <person name="Singh A."/>
            <person name="Shivaji S."/>
            <person name="Sharma R."/>
        </authorList>
    </citation>
    <scope>NUCLEOTIDE SEQUENCE [LARGE SCALE GENOMIC DNA]</scope>
    <source>
        <strain evidence="3 4">LW7</strain>
    </source>
</reference>
<protein>
    <recommendedName>
        <fullName evidence="2">DUF11 domain-containing protein</fullName>
    </recommendedName>
</protein>
<accession>I5BQ44</accession>
<comment type="caution">
    <text evidence="3">The sequence shown here is derived from an EMBL/GenBank/DDBJ whole genome shotgun (WGS) entry which is preliminary data.</text>
</comment>
<dbReference type="RefSeq" id="WP_009057902.1">
    <property type="nucleotide sequence ID" value="NZ_AJYA01000124.1"/>
</dbReference>
<evidence type="ECO:0000256" key="1">
    <source>
        <dbReference type="SAM" id="MobiDB-lite"/>
    </source>
</evidence>
<dbReference type="InterPro" id="IPR013783">
    <property type="entry name" value="Ig-like_fold"/>
</dbReference>
<proteinExistence type="predicted"/>
<evidence type="ECO:0000259" key="2">
    <source>
        <dbReference type="Pfam" id="PF01345"/>
    </source>
</evidence>
<gene>
    <name evidence="3" type="ORF">A3SI_20322</name>
</gene>
<feature type="domain" description="DUF11" evidence="2">
    <location>
        <begin position="167"/>
        <end position="271"/>
    </location>
</feature>
<feature type="domain" description="DUF11" evidence="2">
    <location>
        <begin position="49"/>
        <end position="146"/>
    </location>
</feature>
<evidence type="ECO:0000313" key="4">
    <source>
        <dbReference type="Proteomes" id="UP000005551"/>
    </source>
</evidence>
<dbReference type="NCBIfam" id="TIGR01451">
    <property type="entry name" value="B_ant_repeat"/>
    <property type="match status" value="3"/>
</dbReference>
<dbReference type="PANTHER" id="PTHR34819">
    <property type="entry name" value="LARGE CYSTEINE-RICH PERIPLASMIC PROTEIN OMCB"/>
    <property type="match status" value="1"/>
</dbReference>
<feature type="compositionally biased region" description="Polar residues" evidence="1">
    <location>
        <begin position="9"/>
        <end position="22"/>
    </location>
</feature>
<dbReference type="Pfam" id="PF01345">
    <property type="entry name" value="DUF11"/>
    <property type="match status" value="3"/>
</dbReference>
<dbReference type="Proteomes" id="UP000005551">
    <property type="component" value="Unassembled WGS sequence"/>
</dbReference>